<dbReference type="Gene3D" id="2.60.120.260">
    <property type="entry name" value="Galactose-binding domain-like"/>
    <property type="match status" value="1"/>
</dbReference>
<keyword evidence="3" id="KW-0378">Hydrolase</keyword>
<evidence type="ECO:0000256" key="3">
    <source>
        <dbReference type="ARBA" id="ARBA00022801"/>
    </source>
</evidence>
<organism evidence="5 6">
    <name type="scientific">Chryseobacterium herbae</name>
    <dbReference type="NCBI Taxonomy" id="2976476"/>
    <lineage>
        <taxon>Bacteria</taxon>
        <taxon>Pseudomonadati</taxon>
        <taxon>Bacteroidota</taxon>
        <taxon>Flavobacteriia</taxon>
        <taxon>Flavobacteriales</taxon>
        <taxon>Weeksellaceae</taxon>
        <taxon>Chryseobacterium group</taxon>
        <taxon>Chryseobacterium</taxon>
    </lineage>
</organism>
<proteinExistence type="predicted"/>
<protein>
    <submittedName>
        <fullName evidence="5">M12 family metallo-peptidase</fullName>
    </submittedName>
</protein>
<evidence type="ECO:0000256" key="1">
    <source>
        <dbReference type="ARBA" id="ARBA00022670"/>
    </source>
</evidence>
<dbReference type="NCBIfam" id="TIGR04183">
    <property type="entry name" value="Por_Secre_tail"/>
    <property type="match status" value="1"/>
</dbReference>
<keyword evidence="1" id="KW-0645">Protease</keyword>
<name>A0ABT2IPN4_9FLAO</name>
<dbReference type="Pfam" id="PF13583">
    <property type="entry name" value="Reprolysin_4"/>
    <property type="match status" value="1"/>
</dbReference>
<evidence type="ECO:0000256" key="2">
    <source>
        <dbReference type="ARBA" id="ARBA00022729"/>
    </source>
</evidence>
<dbReference type="InterPro" id="IPR024079">
    <property type="entry name" value="MetalloPept_cat_dom_sf"/>
</dbReference>
<keyword evidence="2" id="KW-0732">Signal</keyword>
<dbReference type="Gene3D" id="3.40.390.10">
    <property type="entry name" value="Collagenase (Catalytic Domain)"/>
    <property type="match status" value="1"/>
</dbReference>
<dbReference type="SUPFAM" id="SSF55486">
    <property type="entry name" value="Metalloproteases ('zincins'), catalytic domain"/>
    <property type="match status" value="1"/>
</dbReference>
<dbReference type="InterPro" id="IPR008979">
    <property type="entry name" value="Galactose-bd-like_sf"/>
</dbReference>
<dbReference type="InterPro" id="IPR026444">
    <property type="entry name" value="Secre_tail"/>
</dbReference>
<keyword evidence="6" id="KW-1185">Reference proteome</keyword>
<evidence type="ECO:0000313" key="5">
    <source>
        <dbReference type="EMBL" id="MCT2560783.1"/>
    </source>
</evidence>
<feature type="domain" description="P/Homo B" evidence="4">
    <location>
        <begin position="648"/>
        <end position="807"/>
    </location>
</feature>
<dbReference type="SUPFAM" id="SSF49785">
    <property type="entry name" value="Galactose-binding domain-like"/>
    <property type="match status" value="1"/>
</dbReference>
<evidence type="ECO:0000259" key="4">
    <source>
        <dbReference type="PROSITE" id="PS51829"/>
    </source>
</evidence>
<dbReference type="RefSeq" id="WP_259836568.1">
    <property type="nucleotide sequence ID" value="NZ_JAOAMU010000001.1"/>
</dbReference>
<reference evidence="5 6" key="1">
    <citation type="submission" date="2022-09" db="EMBL/GenBank/DDBJ databases">
        <title>Chryseobacterium oleae sp.nov., isolated from the inter-root soil of Pyrola calliantha H. Andr. in Tibet.</title>
        <authorList>
            <person name="Li Z."/>
        </authorList>
    </citation>
    <scope>NUCLEOTIDE SEQUENCE [LARGE SCALE GENOMIC DNA]</scope>
    <source>
        <strain evidence="6">pc1-10</strain>
    </source>
</reference>
<dbReference type="EMBL" id="JAOAMU010000001">
    <property type="protein sequence ID" value="MCT2560783.1"/>
    <property type="molecule type" value="Genomic_DNA"/>
</dbReference>
<accession>A0ABT2IPN4</accession>
<dbReference type="Pfam" id="PF01483">
    <property type="entry name" value="P_proprotein"/>
    <property type="match status" value="1"/>
</dbReference>
<dbReference type="Pfam" id="PF18962">
    <property type="entry name" value="Por_Secre_tail"/>
    <property type="match status" value="1"/>
</dbReference>
<gene>
    <name evidence="5" type="ORF">N0B48_02640</name>
</gene>
<dbReference type="Proteomes" id="UP001525566">
    <property type="component" value="Unassembled WGS sequence"/>
</dbReference>
<evidence type="ECO:0000313" key="6">
    <source>
        <dbReference type="Proteomes" id="UP001525566"/>
    </source>
</evidence>
<dbReference type="InterPro" id="IPR002884">
    <property type="entry name" value="P_dom"/>
</dbReference>
<dbReference type="PROSITE" id="PS51829">
    <property type="entry name" value="P_HOMO_B"/>
    <property type="match status" value="1"/>
</dbReference>
<comment type="caution">
    <text evidence="5">The sequence shown here is derived from an EMBL/GenBank/DDBJ whole genome shotgun (WGS) entry which is preliminary data.</text>
</comment>
<sequence>MKFYLLIAIVMIPFFGSSQWTRTELRAQKVKKSQEKLEYAALYYLDAYQLRILLKDVPERFSGSKGVIIFLPTALGKIEKFQVWESSNMDPELQKKYPDIKSYVGTSLNDPSVYLRFSLSPVGFSSMITRSGLSEFIEPYSEDRTVYAVFDSKAKRGQEKEYFECTTPEKPGVKNSGKKNEAASKKTAGFNVFRLAITCTGEYAEYHLNAAGTPATATEAQKKAVILAAINASLTRLNAVFEKDLSLHFNLVANNDAVIYVDTANDPYDPLDEQDTQAQTAITNIIGSANYDMGHIFDKENANGYAPGDICIDNTKSRGWTASNFPEGDTFDIDYVAHEMGHQLGANHSYSVSLNGSGATEVEPGSGTTIMAYTGIIGGSYDVQFNSDDYFHTVNVAEIKTKINTVACGANTPFANPAPVVNAGLDYTIPKSTPFVLKASTTDANAASYTYIWEQMDLAGNSDTGANSIAFLTKSAGPNFRSLMPVSVPGRYFPDFNKVLAGVLTTRWESVSSVARSLNFTVTLRTNNPVDPQTSKDAMVVTVDAATGPFQVTSPIFGQSLASGGAFNVTWDVAATNAAPISTANVNIKLSTDGGQTFTTIAANTPNDGSEQITVPAGSSSTNAFIMIEAVGNIYYAVSPSFVIDYAVNDEACTTYTYSGSPVAITDGPGGGSVSAPIVKAPLMVNNTGTITRVKVTPSITHPNIRHLAVGIQSPVGSSALIWSRSCSNSSGITASFSDTGNAVVCASPVQGETKSFESLAIFKGHKAQGEWKLFATDNSLGSIGTITGWSLEVCTQRTQLLGTKEISSPGADDIKIYPNPSDGKFFIKSRNFNGEMKVTLFDTAGRLISSDFYQSNGDHTKEFNLNVSKGVYMININSPKGVYNQKLIIK</sequence>